<accession>A0ABT3GHQ0</accession>
<sequence length="396" mass="42381">MNPTTANEKDLKEALKENPADWDTRKRLAHLLYDQERFTDAANLVWATDEIPNIDLELAFAARVLAKAAPRKAIRLLTALLELNQGKAVQNLGLANALLHHGMVLQAARFYGAAMEADPELGNADLEHFMLWTDDEETLWGNFKNRRPRLGELPWMRRSLEESMKLTASISRHTTPIRVASLEPALGEELSNELYEQTPAKRAQPSPPPAVTIPMDRVNPKDRLFDPDLGAPSEPEPAKKRARPAAKKAAKVPEKASAVPKPSATPTTPQPDLPSTPTAPPAGPRKPDMPAAAPAAGPRRPDMPAAPAGAPRRPDLPSTSTAPASAPAAAPRKPELPPLAAPTVGGNMPVPPPSLPGGGKAPARTASPDLPGLTKLKLTPSHPSKLKMPPKSEDEG</sequence>
<evidence type="ECO:0008006" key="4">
    <source>
        <dbReference type="Google" id="ProtNLM"/>
    </source>
</evidence>
<feature type="compositionally biased region" description="Low complexity" evidence="1">
    <location>
        <begin position="289"/>
        <end position="331"/>
    </location>
</feature>
<proteinExistence type="predicted"/>
<dbReference type="InterPro" id="IPR011990">
    <property type="entry name" value="TPR-like_helical_dom_sf"/>
</dbReference>
<name>A0ABT3GHQ0_9BACT</name>
<dbReference type="EMBL" id="JAPDDT010000003">
    <property type="protein sequence ID" value="MCW1923028.1"/>
    <property type="molecule type" value="Genomic_DNA"/>
</dbReference>
<protein>
    <recommendedName>
        <fullName evidence="4">Tetratricopeptide repeat protein</fullName>
    </recommendedName>
</protein>
<evidence type="ECO:0000313" key="2">
    <source>
        <dbReference type="EMBL" id="MCW1923028.1"/>
    </source>
</evidence>
<feature type="compositionally biased region" description="Basic residues" evidence="1">
    <location>
        <begin position="240"/>
        <end position="250"/>
    </location>
</feature>
<dbReference type="Proteomes" id="UP001320876">
    <property type="component" value="Unassembled WGS sequence"/>
</dbReference>
<feature type="compositionally biased region" description="Pro residues" evidence="1">
    <location>
        <begin position="268"/>
        <end position="284"/>
    </location>
</feature>
<evidence type="ECO:0000313" key="3">
    <source>
        <dbReference type="Proteomes" id="UP001320876"/>
    </source>
</evidence>
<organism evidence="2 3">
    <name type="scientific">Luteolibacter arcticus</name>
    <dbReference type="NCBI Taxonomy" id="1581411"/>
    <lineage>
        <taxon>Bacteria</taxon>
        <taxon>Pseudomonadati</taxon>
        <taxon>Verrucomicrobiota</taxon>
        <taxon>Verrucomicrobiia</taxon>
        <taxon>Verrucomicrobiales</taxon>
        <taxon>Verrucomicrobiaceae</taxon>
        <taxon>Luteolibacter</taxon>
    </lineage>
</organism>
<keyword evidence="3" id="KW-1185">Reference proteome</keyword>
<evidence type="ECO:0000256" key="1">
    <source>
        <dbReference type="SAM" id="MobiDB-lite"/>
    </source>
</evidence>
<feature type="region of interest" description="Disordered" evidence="1">
    <location>
        <begin position="195"/>
        <end position="396"/>
    </location>
</feature>
<gene>
    <name evidence="2" type="ORF">OKA05_10730</name>
</gene>
<dbReference type="SUPFAM" id="SSF48452">
    <property type="entry name" value="TPR-like"/>
    <property type="match status" value="1"/>
</dbReference>
<dbReference type="RefSeq" id="WP_264487133.1">
    <property type="nucleotide sequence ID" value="NZ_JAPDDT010000003.1"/>
</dbReference>
<comment type="caution">
    <text evidence="2">The sequence shown here is derived from an EMBL/GenBank/DDBJ whole genome shotgun (WGS) entry which is preliminary data.</text>
</comment>
<reference evidence="2 3" key="1">
    <citation type="submission" date="2022-10" db="EMBL/GenBank/DDBJ databases">
        <title>Luteolibacter arcticus strain CCTCC AB 2014275, whole genome shotgun sequencing project.</title>
        <authorList>
            <person name="Zhao G."/>
            <person name="Shen L."/>
        </authorList>
    </citation>
    <scope>NUCLEOTIDE SEQUENCE [LARGE SCALE GENOMIC DNA]</scope>
    <source>
        <strain evidence="2 3">CCTCC AB 2014275</strain>
    </source>
</reference>
<dbReference type="Gene3D" id="1.25.40.10">
    <property type="entry name" value="Tetratricopeptide repeat domain"/>
    <property type="match status" value="1"/>
</dbReference>